<sequence>MADTETKTISLALYRYMCQNIVGSENHVKNLRLMNTVRDNMTRKLFITVITSGSFGEGLEMRGSDLDVMYVNKKIEVYENVQTSLNSNVLYLSMETDDVKAGFAQLQVKQNYSQSLVEYFEEHNGKHYFSSTLYKQVLDCNSNNTHKQKPSLALCRYMCQNIVGSDKHVKTMRLINTVRDNLNSNECQTTITSGSFGERLELRGSYLDMMQVAKLVGVYEYGEKRLNPNKVYYRMETDDVHPGFAHLLVQNSGYKDETQIFKELNGKHYISTTLFIRHHLTDGYGGIIHGLSDINLLEFAIHSIFIMENLHMEAKVFHKANLWLKE</sequence>
<comment type="caution">
    <text evidence="1">The sequence shown here is derived from an EMBL/GenBank/DDBJ whole genome shotgun (WGS) entry which is preliminary data.</text>
</comment>
<reference evidence="1" key="1">
    <citation type="submission" date="2021-03" db="EMBL/GenBank/DDBJ databases">
        <authorList>
            <person name="Bekaert M."/>
        </authorList>
    </citation>
    <scope>NUCLEOTIDE SEQUENCE</scope>
</reference>
<dbReference type="AlphaFoldDB" id="A0A8S3RW87"/>
<evidence type="ECO:0000313" key="1">
    <source>
        <dbReference type="EMBL" id="CAG2210551.1"/>
    </source>
</evidence>
<evidence type="ECO:0000313" key="2">
    <source>
        <dbReference type="Proteomes" id="UP000683360"/>
    </source>
</evidence>
<name>A0A8S3RW87_MYTED</name>
<dbReference type="Proteomes" id="UP000683360">
    <property type="component" value="Unassembled WGS sequence"/>
</dbReference>
<dbReference type="EMBL" id="CAJPWZ010001239">
    <property type="protein sequence ID" value="CAG2210551.1"/>
    <property type="molecule type" value="Genomic_DNA"/>
</dbReference>
<proteinExistence type="predicted"/>
<dbReference type="OrthoDB" id="10480929at2759"/>
<protein>
    <submittedName>
        <fullName evidence="1">Uncharacterized protein</fullName>
    </submittedName>
</protein>
<accession>A0A8S3RW87</accession>
<organism evidence="1 2">
    <name type="scientific">Mytilus edulis</name>
    <name type="common">Blue mussel</name>
    <dbReference type="NCBI Taxonomy" id="6550"/>
    <lineage>
        <taxon>Eukaryota</taxon>
        <taxon>Metazoa</taxon>
        <taxon>Spiralia</taxon>
        <taxon>Lophotrochozoa</taxon>
        <taxon>Mollusca</taxon>
        <taxon>Bivalvia</taxon>
        <taxon>Autobranchia</taxon>
        <taxon>Pteriomorphia</taxon>
        <taxon>Mytilida</taxon>
        <taxon>Mytiloidea</taxon>
        <taxon>Mytilidae</taxon>
        <taxon>Mytilinae</taxon>
        <taxon>Mytilus</taxon>
    </lineage>
</organism>
<gene>
    <name evidence="1" type="ORF">MEDL_24655</name>
</gene>
<keyword evidence="2" id="KW-1185">Reference proteome</keyword>